<sequence>MRWFFLFLLVLNAFYFIWHQQQTPLRAKEIAPLSLYRGEQKNIRLLSESPESAQRRQSEMAGAPPAQESACLYFGPFFDENRAKALEQRLTSLDVHVSRQKIDAAAGTDYWVYLPPLASRQASLWQLRELQARKIDSYIITEGDLADGISLGIFQNEDSANAVVERLKTAGYDALVRELGRNRHDFWVQIAPESRRLADDSLLRQLLVDFPELQRQTMPCKSVATAE</sequence>
<dbReference type="EMBL" id="CP015878">
    <property type="protein sequence ID" value="ANI13124.1"/>
    <property type="molecule type" value="Genomic_DNA"/>
</dbReference>
<dbReference type="GO" id="GO:0042834">
    <property type="term" value="F:peptidoglycan binding"/>
    <property type="evidence" value="ECO:0007669"/>
    <property type="project" value="InterPro"/>
</dbReference>
<reference evidence="2 3" key="1">
    <citation type="submission" date="2016-05" db="EMBL/GenBank/DDBJ databases">
        <title>Genome Sequence of Pseudomonas citronellolis Strain SJTE-3, an Estrogens and Persistent Organic Pollutants degradation strain.</title>
        <authorList>
            <person name="Liang R."/>
        </authorList>
    </citation>
    <scope>NUCLEOTIDE SEQUENCE [LARGE SCALE GENOMIC DNA]</scope>
    <source>
        <strain evidence="2 3">SJTE-3</strain>
    </source>
</reference>
<proteinExistence type="predicted"/>
<dbReference type="SUPFAM" id="SSF110997">
    <property type="entry name" value="Sporulation related repeat"/>
    <property type="match status" value="2"/>
</dbReference>
<evidence type="ECO:0000313" key="2">
    <source>
        <dbReference type="EMBL" id="ANI13124.1"/>
    </source>
</evidence>
<feature type="domain" description="SPOR" evidence="1">
    <location>
        <begin position="149"/>
        <end position="200"/>
    </location>
</feature>
<dbReference type="InterPro" id="IPR036680">
    <property type="entry name" value="SPOR-like_sf"/>
</dbReference>
<dbReference type="Proteomes" id="UP000077748">
    <property type="component" value="Chromosome"/>
</dbReference>
<dbReference type="Pfam" id="PF05036">
    <property type="entry name" value="SPOR"/>
    <property type="match status" value="1"/>
</dbReference>
<name>A0A1A9K6H3_9PSED</name>
<dbReference type="InterPro" id="IPR007730">
    <property type="entry name" value="SPOR-like_dom"/>
</dbReference>
<protein>
    <submittedName>
        <fullName evidence="2">Sporulation protein</fullName>
    </submittedName>
</protein>
<evidence type="ECO:0000259" key="1">
    <source>
        <dbReference type="Pfam" id="PF05036"/>
    </source>
</evidence>
<organism evidence="2 3">
    <name type="scientific">Pseudomonas citronellolis</name>
    <dbReference type="NCBI Taxonomy" id="53408"/>
    <lineage>
        <taxon>Bacteria</taxon>
        <taxon>Pseudomonadati</taxon>
        <taxon>Pseudomonadota</taxon>
        <taxon>Gammaproteobacteria</taxon>
        <taxon>Pseudomonadales</taxon>
        <taxon>Pseudomonadaceae</taxon>
        <taxon>Pseudomonas</taxon>
    </lineage>
</organism>
<dbReference type="AlphaFoldDB" id="A0A1A9K6H3"/>
<gene>
    <name evidence="2" type="ORF">A9C11_03615</name>
</gene>
<evidence type="ECO:0000313" key="3">
    <source>
        <dbReference type="Proteomes" id="UP000077748"/>
    </source>
</evidence>
<accession>A0A1A9K6H3</accession>
<dbReference type="RefSeq" id="WP_064581849.1">
    <property type="nucleotide sequence ID" value="NZ_CP015878.1"/>
</dbReference>